<evidence type="ECO:0000313" key="2">
    <source>
        <dbReference type="Proteomes" id="UP000178651"/>
    </source>
</evidence>
<sequence>MKMNKKYLIITIFSVLVLSAIVLLSRSDLNKGATGGGPSVANMDMAIPTESNKLSVAESDYDFGSVSIAGGFVTHDFVLTNESAEAVQIGEVSTSCMCTEAFLRVGDKEFGPFGMPGHGLVNKRANVTVLPGDKVVVKAQFDPAAHGPAGIGIVKRDVYVVVGENEQVALSFTATVTP</sequence>
<dbReference type="InterPro" id="IPR013783">
    <property type="entry name" value="Ig-like_fold"/>
</dbReference>
<gene>
    <name evidence="1" type="ORF">A3D47_00490</name>
</gene>
<accession>A0A1G1Z0G9</accession>
<dbReference type="Pfam" id="PF07610">
    <property type="entry name" value="DUF1573"/>
    <property type="match status" value="1"/>
</dbReference>
<proteinExistence type="predicted"/>
<dbReference type="Proteomes" id="UP000178651">
    <property type="component" value="Unassembled WGS sequence"/>
</dbReference>
<dbReference type="AlphaFoldDB" id="A0A1G1Z0G9"/>
<comment type="caution">
    <text evidence="1">The sequence shown here is derived from an EMBL/GenBank/DDBJ whole genome shotgun (WGS) entry which is preliminary data.</text>
</comment>
<name>A0A1G1Z0G9_9BACT</name>
<organism evidence="1 2">
    <name type="scientific">Candidatus Colwellbacteria bacterium RIFCSPHIGHO2_02_FULL_43_15</name>
    <dbReference type="NCBI Taxonomy" id="1797686"/>
    <lineage>
        <taxon>Bacteria</taxon>
        <taxon>Candidatus Colwelliibacteriota</taxon>
    </lineage>
</organism>
<protein>
    <recommendedName>
        <fullName evidence="3">DUF1573 domain-containing protein</fullName>
    </recommendedName>
</protein>
<dbReference type="InterPro" id="IPR011467">
    <property type="entry name" value="DUF1573"/>
</dbReference>
<evidence type="ECO:0000313" key="1">
    <source>
        <dbReference type="EMBL" id="OGY58102.1"/>
    </source>
</evidence>
<dbReference type="EMBL" id="MHIU01000005">
    <property type="protein sequence ID" value="OGY58102.1"/>
    <property type="molecule type" value="Genomic_DNA"/>
</dbReference>
<evidence type="ECO:0008006" key="3">
    <source>
        <dbReference type="Google" id="ProtNLM"/>
    </source>
</evidence>
<dbReference type="Gene3D" id="2.60.40.10">
    <property type="entry name" value="Immunoglobulins"/>
    <property type="match status" value="1"/>
</dbReference>
<reference evidence="1 2" key="1">
    <citation type="journal article" date="2016" name="Nat. Commun.">
        <title>Thousands of microbial genomes shed light on interconnected biogeochemical processes in an aquifer system.</title>
        <authorList>
            <person name="Anantharaman K."/>
            <person name="Brown C.T."/>
            <person name="Hug L.A."/>
            <person name="Sharon I."/>
            <person name="Castelle C.J."/>
            <person name="Probst A.J."/>
            <person name="Thomas B.C."/>
            <person name="Singh A."/>
            <person name="Wilkins M.J."/>
            <person name="Karaoz U."/>
            <person name="Brodie E.L."/>
            <person name="Williams K.H."/>
            <person name="Hubbard S.S."/>
            <person name="Banfield J.F."/>
        </authorList>
    </citation>
    <scope>NUCLEOTIDE SEQUENCE [LARGE SCALE GENOMIC DNA]</scope>
</reference>